<gene>
    <name evidence="8" type="primary">flgL</name>
    <name evidence="8" type="ORF">HW932_16505</name>
</gene>
<comment type="caution">
    <text evidence="8">The sequence shown here is derived from an EMBL/GenBank/DDBJ whole genome shotgun (WGS) entry which is preliminary data.</text>
</comment>
<protein>
    <submittedName>
        <fullName evidence="8">Flagellar hook-associated protein FlgL</fullName>
    </submittedName>
</protein>
<dbReference type="AlphaFoldDB" id="A0A850RF84"/>
<dbReference type="NCBIfam" id="TIGR02550">
    <property type="entry name" value="flagell_flgL"/>
    <property type="match status" value="1"/>
</dbReference>
<keyword evidence="8" id="KW-0969">Cilium</keyword>
<evidence type="ECO:0000256" key="2">
    <source>
        <dbReference type="ARBA" id="ARBA00004613"/>
    </source>
</evidence>
<evidence type="ECO:0000256" key="3">
    <source>
        <dbReference type="ARBA" id="ARBA00005709"/>
    </source>
</evidence>
<keyword evidence="8" id="KW-0282">Flagellum</keyword>
<evidence type="ECO:0000313" key="9">
    <source>
        <dbReference type="Proteomes" id="UP000592294"/>
    </source>
</evidence>
<dbReference type="RefSeq" id="WP_176977598.1">
    <property type="nucleotide sequence ID" value="NZ_JABZEO010000013.1"/>
</dbReference>
<dbReference type="Proteomes" id="UP000592294">
    <property type="component" value="Unassembled WGS sequence"/>
</dbReference>
<evidence type="ECO:0000313" key="8">
    <source>
        <dbReference type="EMBL" id="NVZ10866.1"/>
    </source>
</evidence>
<dbReference type="GO" id="GO:0005198">
    <property type="term" value="F:structural molecule activity"/>
    <property type="evidence" value="ECO:0007669"/>
    <property type="project" value="InterPro"/>
</dbReference>
<keyword evidence="8" id="KW-0966">Cell projection</keyword>
<evidence type="ECO:0000256" key="5">
    <source>
        <dbReference type="ARBA" id="ARBA00023143"/>
    </source>
</evidence>
<dbReference type="PANTHER" id="PTHR42792:SF1">
    <property type="entry name" value="FLAGELLAR HOOK-ASSOCIATED PROTEIN 3"/>
    <property type="match status" value="1"/>
</dbReference>
<feature type="domain" description="Flagellin N-terminal" evidence="6">
    <location>
        <begin position="3"/>
        <end position="139"/>
    </location>
</feature>
<dbReference type="Pfam" id="PF00700">
    <property type="entry name" value="Flagellin_C"/>
    <property type="match status" value="1"/>
</dbReference>
<evidence type="ECO:0000256" key="1">
    <source>
        <dbReference type="ARBA" id="ARBA00004365"/>
    </source>
</evidence>
<evidence type="ECO:0000259" key="7">
    <source>
        <dbReference type="Pfam" id="PF00700"/>
    </source>
</evidence>
<dbReference type="InterPro" id="IPR001492">
    <property type="entry name" value="Flagellin"/>
</dbReference>
<dbReference type="PANTHER" id="PTHR42792">
    <property type="entry name" value="FLAGELLIN"/>
    <property type="match status" value="1"/>
</dbReference>
<evidence type="ECO:0000259" key="6">
    <source>
        <dbReference type="Pfam" id="PF00669"/>
    </source>
</evidence>
<keyword evidence="5" id="KW-0975">Bacterial flagellum</keyword>
<comment type="subcellular location">
    <subcellularLocation>
        <location evidence="1">Bacterial flagellum</location>
    </subcellularLocation>
    <subcellularLocation>
        <location evidence="2">Secreted</location>
    </subcellularLocation>
</comment>
<dbReference type="SUPFAM" id="SSF64518">
    <property type="entry name" value="Phase 1 flagellin"/>
    <property type="match status" value="1"/>
</dbReference>
<accession>A0A850RF84</accession>
<dbReference type="InterPro" id="IPR013384">
    <property type="entry name" value="Flagell_FlgL"/>
</dbReference>
<feature type="domain" description="Flagellin C-terminal" evidence="7">
    <location>
        <begin position="370"/>
        <end position="451"/>
    </location>
</feature>
<dbReference type="GO" id="GO:0071973">
    <property type="term" value="P:bacterial-type flagellum-dependent cell motility"/>
    <property type="evidence" value="ECO:0007669"/>
    <property type="project" value="InterPro"/>
</dbReference>
<dbReference type="GO" id="GO:0009424">
    <property type="term" value="C:bacterial-type flagellum hook"/>
    <property type="evidence" value="ECO:0007669"/>
    <property type="project" value="InterPro"/>
</dbReference>
<dbReference type="EMBL" id="JABZEO010000013">
    <property type="protein sequence ID" value="NVZ10866.1"/>
    <property type="molecule type" value="Genomic_DNA"/>
</dbReference>
<dbReference type="InterPro" id="IPR046358">
    <property type="entry name" value="Flagellin_C"/>
</dbReference>
<keyword evidence="4" id="KW-0964">Secreted</keyword>
<dbReference type="GO" id="GO:0005576">
    <property type="term" value="C:extracellular region"/>
    <property type="evidence" value="ECO:0007669"/>
    <property type="project" value="UniProtKB-SubCell"/>
</dbReference>
<dbReference type="InterPro" id="IPR001029">
    <property type="entry name" value="Flagellin_N"/>
</dbReference>
<dbReference type="Pfam" id="PF00669">
    <property type="entry name" value="Flagellin_N"/>
    <property type="match status" value="1"/>
</dbReference>
<proteinExistence type="inferred from homology"/>
<evidence type="ECO:0000256" key="4">
    <source>
        <dbReference type="ARBA" id="ARBA00022525"/>
    </source>
</evidence>
<dbReference type="Gene3D" id="1.20.1330.10">
    <property type="entry name" value="f41 fragment of flagellin, N-terminal domain"/>
    <property type="match status" value="2"/>
</dbReference>
<organism evidence="8 9">
    <name type="scientific">Allochromatium humboldtianum</name>
    <dbReference type="NCBI Taxonomy" id="504901"/>
    <lineage>
        <taxon>Bacteria</taxon>
        <taxon>Pseudomonadati</taxon>
        <taxon>Pseudomonadota</taxon>
        <taxon>Gammaproteobacteria</taxon>
        <taxon>Chromatiales</taxon>
        <taxon>Chromatiaceae</taxon>
        <taxon>Allochromatium</taxon>
    </lineage>
</organism>
<comment type="similarity">
    <text evidence="3">Belongs to the bacterial flagellin family.</text>
</comment>
<reference evidence="8 9" key="1">
    <citation type="submission" date="2020-06" db="EMBL/GenBank/DDBJ databases">
        <title>Whole-genome sequence of Allochromatium humboldtianum DSM 21881, type strain.</title>
        <authorList>
            <person name="Kyndt J.A."/>
            <person name="Meyer T.E."/>
        </authorList>
    </citation>
    <scope>NUCLEOTIDE SEQUENCE [LARGE SCALE GENOMIC DNA]</scope>
    <source>
        <strain evidence="8 9">DSM 21881</strain>
    </source>
</reference>
<sequence length="451" mass="48836">MRISTNQIFQSGLSAMQSAQSKLNKTGLQLATGRRILTPADDPGGATQAVHFKAAIKTTEQYQRNTDYAKPKLEYEESQLIALGNAMQRVRELVVAGNNDTYNPENRKIIASEIRQLRSDILGLANSEDANGEYLFAGTCSQRQPFVVGDDGRVTYVGAEGPGAIREVDITGNRCIATGDTGAHVFMNIPERSGLLTEAVVKPATTTSTLDVTKVEVANLDEALNSAGESFRIRFKFPPENADPTIGRSGPVEYQIVDMDGNAVKDTNGKYLGGVYGSANVAGDFVPPTPPGKPTEIEFAGRRVTLTGGPATPADLAANPYSNDEVISRPITQVDIFKTLDDIATAFETPATDDTTREALSQAASMALRNLDSGLDRVNEVRTSVGLRLDTIDTQTELNDERLVDLKSTLSDIQDLDYAEAISRFQLQQTVLQAAQQTYVQTSRLSLFDFL</sequence>
<name>A0A850RF84_9GAMM</name>
<keyword evidence="9" id="KW-1185">Reference proteome</keyword>